<proteinExistence type="predicted"/>
<gene>
    <name evidence="1" type="ORF">NDU88_000368</name>
</gene>
<dbReference type="Proteomes" id="UP001066276">
    <property type="component" value="Chromosome 6"/>
</dbReference>
<feature type="non-terminal residue" evidence="1">
    <location>
        <position position="67"/>
    </location>
</feature>
<organism evidence="1 2">
    <name type="scientific">Pleurodeles waltl</name>
    <name type="common">Iberian ribbed newt</name>
    <dbReference type="NCBI Taxonomy" id="8319"/>
    <lineage>
        <taxon>Eukaryota</taxon>
        <taxon>Metazoa</taxon>
        <taxon>Chordata</taxon>
        <taxon>Craniata</taxon>
        <taxon>Vertebrata</taxon>
        <taxon>Euteleostomi</taxon>
        <taxon>Amphibia</taxon>
        <taxon>Batrachia</taxon>
        <taxon>Caudata</taxon>
        <taxon>Salamandroidea</taxon>
        <taxon>Salamandridae</taxon>
        <taxon>Pleurodelinae</taxon>
        <taxon>Pleurodeles</taxon>
    </lineage>
</organism>
<sequence length="67" mass="7400">TGTLRARYVVCTIKGTLEASCLRGVYSAQVAELVTFTRVCHVSARLRVTIYTDSQYGFGIVHDFGQL</sequence>
<dbReference type="EMBL" id="JANPWB010000010">
    <property type="protein sequence ID" value="KAJ1133896.1"/>
    <property type="molecule type" value="Genomic_DNA"/>
</dbReference>
<feature type="non-terminal residue" evidence="1">
    <location>
        <position position="1"/>
    </location>
</feature>
<dbReference type="Gene3D" id="3.30.420.10">
    <property type="entry name" value="Ribonuclease H-like superfamily/Ribonuclease H"/>
    <property type="match status" value="1"/>
</dbReference>
<reference evidence="1" key="1">
    <citation type="journal article" date="2022" name="bioRxiv">
        <title>Sequencing and chromosome-scale assembly of the giantPleurodeles waltlgenome.</title>
        <authorList>
            <person name="Brown T."/>
            <person name="Elewa A."/>
            <person name="Iarovenko S."/>
            <person name="Subramanian E."/>
            <person name="Araus A.J."/>
            <person name="Petzold A."/>
            <person name="Susuki M."/>
            <person name="Suzuki K.-i.T."/>
            <person name="Hayashi T."/>
            <person name="Toyoda A."/>
            <person name="Oliveira C."/>
            <person name="Osipova E."/>
            <person name="Leigh N.D."/>
            <person name="Simon A."/>
            <person name="Yun M.H."/>
        </authorList>
    </citation>
    <scope>NUCLEOTIDE SEQUENCE</scope>
    <source>
        <strain evidence="1">20211129_DDA</strain>
        <tissue evidence="1">Liver</tissue>
    </source>
</reference>
<keyword evidence="2" id="KW-1185">Reference proteome</keyword>
<dbReference type="GO" id="GO:0003676">
    <property type="term" value="F:nucleic acid binding"/>
    <property type="evidence" value="ECO:0007669"/>
    <property type="project" value="InterPro"/>
</dbReference>
<protein>
    <submittedName>
        <fullName evidence="1">Uncharacterized protein</fullName>
    </submittedName>
</protein>
<name>A0AAV7PZZ7_PLEWA</name>
<accession>A0AAV7PZZ7</accession>
<evidence type="ECO:0000313" key="2">
    <source>
        <dbReference type="Proteomes" id="UP001066276"/>
    </source>
</evidence>
<evidence type="ECO:0000313" key="1">
    <source>
        <dbReference type="EMBL" id="KAJ1133896.1"/>
    </source>
</evidence>
<dbReference type="InterPro" id="IPR036397">
    <property type="entry name" value="RNaseH_sf"/>
</dbReference>
<dbReference type="AlphaFoldDB" id="A0AAV7PZZ7"/>
<comment type="caution">
    <text evidence="1">The sequence shown here is derived from an EMBL/GenBank/DDBJ whole genome shotgun (WGS) entry which is preliminary data.</text>
</comment>